<dbReference type="Pfam" id="PF26177">
    <property type="entry name" value="zf_C2H2_17_1st"/>
    <property type="match status" value="1"/>
</dbReference>
<dbReference type="Proteomes" id="UP000750711">
    <property type="component" value="Unassembled WGS sequence"/>
</dbReference>
<dbReference type="InterPro" id="IPR059009">
    <property type="entry name" value="Znf_C2H2_17_1st"/>
</dbReference>
<proteinExistence type="predicted"/>
<evidence type="ECO:0000313" key="3">
    <source>
        <dbReference type="EMBL" id="KAH0562096.1"/>
    </source>
</evidence>
<feature type="compositionally biased region" description="Basic and acidic residues" evidence="1">
    <location>
        <begin position="608"/>
        <end position="624"/>
    </location>
</feature>
<dbReference type="EMBL" id="JAGHQM010000413">
    <property type="protein sequence ID" value="KAH0562096.1"/>
    <property type="molecule type" value="Genomic_DNA"/>
</dbReference>
<evidence type="ECO:0000259" key="2">
    <source>
        <dbReference type="SMART" id="SM00355"/>
    </source>
</evidence>
<feature type="compositionally biased region" description="Polar residues" evidence="1">
    <location>
        <begin position="363"/>
        <end position="378"/>
    </location>
</feature>
<feature type="compositionally biased region" description="Low complexity" evidence="1">
    <location>
        <begin position="591"/>
        <end position="601"/>
    </location>
</feature>
<reference evidence="3" key="1">
    <citation type="submission" date="2021-03" db="EMBL/GenBank/DDBJ databases">
        <title>Comparative genomics and phylogenomic investigation of the class Geoglossomycetes provide insights into ecological specialization and systematics.</title>
        <authorList>
            <person name="Melie T."/>
            <person name="Pirro S."/>
            <person name="Miller A.N."/>
            <person name="Quandt A."/>
        </authorList>
    </citation>
    <scope>NUCLEOTIDE SEQUENCE</scope>
    <source>
        <strain evidence="3">CAQ_001_2017</strain>
    </source>
</reference>
<dbReference type="InterPro" id="IPR013087">
    <property type="entry name" value="Znf_C2H2_type"/>
</dbReference>
<feature type="domain" description="C2H2-type" evidence="2">
    <location>
        <begin position="530"/>
        <end position="559"/>
    </location>
</feature>
<dbReference type="AlphaFoldDB" id="A0A9P8LDJ3"/>
<feature type="region of interest" description="Disordered" evidence="1">
    <location>
        <begin position="403"/>
        <end position="469"/>
    </location>
</feature>
<accession>A0A9P8LDJ3</accession>
<feature type="region of interest" description="Disordered" evidence="1">
    <location>
        <begin position="345"/>
        <end position="387"/>
    </location>
</feature>
<comment type="caution">
    <text evidence="3">The sequence shown here is derived from an EMBL/GenBank/DDBJ whole genome shotgun (WGS) entry which is preliminary data.</text>
</comment>
<name>A0A9P8LDJ3_9PEZI</name>
<dbReference type="InterPro" id="IPR059095">
    <property type="entry name" value="Znf_C2H2_17_2nd"/>
</dbReference>
<dbReference type="Pfam" id="PF26176">
    <property type="entry name" value="zf_C2H2_17_2"/>
    <property type="match status" value="1"/>
</dbReference>
<organism evidence="3 4">
    <name type="scientific">Trichoglossum hirsutum</name>
    <dbReference type="NCBI Taxonomy" id="265104"/>
    <lineage>
        <taxon>Eukaryota</taxon>
        <taxon>Fungi</taxon>
        <taxon>Dikarya</taxon>
        <taxon>Ascomycota</taxon>
        <taxon>Pezizomycotina</taxon>
        <taxon>Geoglossomycetes</taxon>
        <taxon>Geoglossales</taxon>
        <taxon>Geoglossaceae</taxon>
        <taxon>Trichoglossum</taxon>
    </lineage>
</organism>
<feature type="region of interest" description="Disordered" evidence="1">
    <location>
        <begin position="536"/>
        <end position="624"/>
    </location>
</feature>
<feature type="domain" description="C2H2-type" evidence="2">
    <location>
        <begin position="493"/>
        <end position="520"/>
    </location>
</feature>
<evidence type="ECO:0000256" key="1">
    <source>
        <dbReference type="SAM" id="MobiDB-lite"/>
    </source>
</evidence>
<keyword evidence="4" id="KW-1185">Reference proteome</keyword>
<evidence type="ECO:0000313" key="4">
    <source>
        <dbReference type="Proteomes" id="UP000750711"/>
    </source>
</evidence>
<sequence>MVEHAQCTPTLYDTIRLARIVNEVTRQLKIRVQQRRRLPDQNDRILSVINKCTKPQRSHRGREVGLPYSGGGDWELAFRRDIDKLNITTSAGQLSKVAADDKLFLAAARIDPEKSAGIACRFAQLQRCRIVLDRLRDYKRWCKEQELEPGYPQNEINQEKSLANAEHLLLRYMHVLLHSLRNLVILHVAFELLLRIQRIFNQGWFFEWPNRRRPLSSTWPWNIKPSLVVLWGVCWMFYDAINFEGEEQTPMQNSTLDNDLVFWDVEAASTAPQTQPIEGYLRLDPQDARSFNVLTDTAPQSSVEAMPGSRQEAPLPLGDLTLPMYSNGSIYMPTGPNASLPPFRGHQRFPFPQNPGDPATFQGHPQNWQHTLGPSSPHVTRPYSHNPPRIIVQPAQILSPELNRRPQEHSSSPRSVASGYSNDMPLRSTNSYSVSPESGTPSPGRALPDSINSPTMTASSPSSSLKKERIIKKNEKGHYCEWSKHMDKHDRPYSCSESGCEKLQGFTYPGGLIRHEREVHKKHGGPKEALYCPHSSCKRSSGPGFTRRENYNEHLRRVHGETAERRDEPLEGDDNSDAHVEVGRKRKRKSSSAASARSDSAPITDDTESLRDEVKRLRRENEEMRNSFQRLEEAIRLGRHGC</sequence>
<feature type="compositionally biased region" description="Polar residues" evidence="1">
    <location>
        <begin position="409"/>
        <end position="441"/>
    </location>
</feature>
<feature type="compositionally biased region" description="Low complexity" evidence="1">
    <location>
        <begin position="453"/>
        <end position="464"/>
    </location>
</feature>
<feature type="compositionally biased region" description="Basic and acidic residues" evidence="1">
    <location>
        <begin position="546"/>
        <end position="569"/>
    </location>
</feature>
<gene>
    <name evidence="3" type="ORF">GP486_003201</name>
</gene>
<dbReference type="SMART" id="SM00355">
    <property type="entry name" value="ZnF_C2H2"/>
    <property type="match status" value="2"/>
</dbReference>
<dbReference type="Gene3D" id="3.30.160.60">
    <property type="entry name" value="Classic Zinc Finger"/>
    <property type="match status" value="1"/>
</dbReference>
<protein>
    <recommendedName>
        <fullName evidence="2">C2H2-type domain-containing protein</fullName>
    </recommendedName>
</protein>